<keyword evidence="3" id="KW-1185">Reference proteome</keyword>
<dbReference type="Proteomes" id="UP000703661">
    <property type="component" value="Unassembled WGS sequence"/>
</dbReference>
<feature type="coiled-coil region" evidence="1">
    <location>
        <begin position="179"/>
        <end position="206"/>
    </location>
</feature>
<reference evidence="2" key="1">
    <citation type="journal article" date="2020" name="Fungal Divers.">
        <title>Resolving the Mortierellaceae phylogeny through synthesis of multi-gene phylogenetics and phylogenomics.</title>
        <authorList>
            <person name="Vandepol N."/>
            <person name="Liber J."/>
            <person name="Desiro A."/>
            <person name="Na H."/>
            <person name="Kennedy M."/>
            <person name="Barry K."/>
            <person name="Grigoriev I.V."/>
            <person name="Miller A.N."/>
            <person name="O'Donnell K."/>
            <person name="Stajich J.E."/>
            <person name="Bonito G."/>
        </authorList>
    </citation>
    <scope>NUCLEOTIDE SEQUENCE</scope>
    <source>
        <strain evidence="2">NRRL 2769</strain>
    </source>
</reference>
<organism evidence="2 3">
    <name type="scientific">Entomortierella chlamydospora</name>
    <dbReference type="NCBI Taxonomy" id="101097"/>
    <lineage>
        <taxon>Eukaryota</taxon>
        <taxon>Fungi</taxon>
        <taxon>Fungi incertae sedis</taxon>
        <taxon>Mucoromycota</taxon>
        <taxon>Mortierellomycotina</taxon>
        <taxon>Mortierellomycetes</taxon>
        <taxon>Mortierellales</taxon>
        <taxon>Mortierellaceae</taxon>
        <taxon>Entomortierella</taxon>
    </lineage>
</organism>
<sequence length="214" mass="25033">KELSAAVEKANKELEQQRLQQIHVPETLEPDLIQIPESIASLQAQVEQHRRQVQISYSSVERIESIPREMSTILEMMNDTLEMLEKLQKEALQADSVKSQIEKKRLEASTLETKLKQNERQTKGLEEKLKALNLNQQPRRAQQEAELTDQERIGLEIETKLLESRRVLEERRRKHAEVLQREEKFAQDATAALEKLKHQFECYTTEVLQAMRLN</sequence>
<evidence type="ECO:0000313" key="2">
    <source>
        <dbReference type="EMBL" id="KAG0021988.1"/>
    </source>
</evidence>
<dbReference type="EMBL" id="JAAAID010000129">
    <property type="protein sequence ID" value="KAG0021988.1"/>
    <property type="molecule type" value="Genomic_DNA"/>
</dbReference>
<keyword evidence="1" id="KW-0175">Coiled coil</keyword>
<feature type="non-terminal residue" evidence="2">
    <location>
        <position position="1"/>
    </location>
</feature>
<feature type="coiled-coil region" evidence="1">
    <location>
        <begin position="70"/>
        <end position="135"/>
    </location>
</feature>
<evidence type="ECO:0000313" key="3">
    <source>
        <dbReference type="Proteomes" id="UP000703661"/>
    </source>
</evidence>
<protein>
    <submittedName>
        <fullName evidence="2">Uncharacterized protein</fullName>
    </submittedName>
</protein>
<comment type="caution">
    <text evidence="2">The sequence shown here is derived from an EMBL/GenBank/DDBJ whole genome shotgun (WGS) entry which is preliminary data.</text>
</comment>
<accession>A0A9P6N229</accession>
<name>A0A9P6N229_9FUNG</name>
<dbReference type="AlphaFoldDB" id="A0A9P6N229"/>
<gene>
    <name evidence="2" type="ORF">BGZ80_001282</name>
</gene>
<proteinExistence type="predicted"/>
<evidence type="ECO:0000256" key="1">
    <source>
        <dbReference type="SAM" id="Coils"/>
    </source>
</evidence>